<dbReference type="InterPro" id="IPR040570">
    <property type="entry name" value="LAL_C2"/>
</dbReference>
<feature type="domain" description="ATP-grasp" evidence="5">
    <location>
        <begin position="119"/>
        <end position="311"/>
    </location>
</feature>
<dbReference type="Gene3D" id="3.30.1490.20">
    <property type="entry name" value="ATP-grasp fold, A domain"/>
    <property type="match status" value="1"/>
</dbReference>
<dbReference type="PANTHER" id="PTHR43585:SF2">
    <property type="entry name" value="ATP-GRASP ENZYME FSQD"/>
    <property type="match status" value="1"/>
</dbReference>
<dbReference type="PANTHER" id="PTHR43585">
    <property type="entry name" value="FUMIPYRROLE BIOSYNTHESIS PROTEIN C"/>
    <property type="match status" value="1"/>
</dbReference>
<dbReference type="InterPro" id="IPR011761">
    <property type="entry name" value="ATP-grasp"/>
</dbReference>
<dbReference type="InterPro" id="IPR013815">
    <property type="entry name" value="ATP_grasp_subdomain_1"/>
</dbReference>
<dbReference type="Gene3D" id="3.40.50.20">
    <property type="match status" value="1"/>
</dbReference>
<dbReference type="Pfam" id="PF13535">
    <property type="entry name" value="ATP-grasp_4"/>
    <property type="match status" value="1"/>
</dbReference>
<keyword evidence="3 4" id="KW-0067">ATP-binding</keyword>
<dbReference type="Gene3D" id="3.30.470.20">
    <property type="entry name" value="ATP-grasp fold, B domain"/>
    <property type="match status" value="1"/>
</dbReference>
<evidence type="ECO:0000256" key="4">
    <source>
        <dbReference type="PROSITE-ProRule" id="PRU00409"/>
    </source>
</evidence>
<dbReference type="Pfam" id="PF18603">
    <property type="entry name" value="LAL_C2"/>
    <property type="match status" value="1"/>
</dbReference>
<protein>
    <submittedName>
        <fullName evidence="6">ATP-grasp domain-containing protein</fullName>
    </submittedName>
</protein>
<organism evidence="6 7">
    <name type="scientific">Azohydromonas caseinilytica</name>
    <dbReference type="NCBI Taxonomy" id="2728836"/>
    <lineage>
        <taxon>Bacteria</taxon>
        <taxon>Pseudomonadati</taxon>
        <taxon>Pseudomonadota</taxon>
        <taxon>Betaproteobacteria</taxon>
        <taxon>Burkholderiales</taxon>
        <taxon>Sphaerotilaceae</taxon>
        <taxon>Azohydromonas</taxon>
    </lineage>
</organism>
<keyword evidence="1" id="KW-0436">Ligase</keyword>
<dbReference type="Proteomes" id="UP000574067">
    <property type="component" value="Unassembled WGS sequence"/>
</dbReference>
<dbReference type="InterPro" id="IPR052032">
    <property type="entry name" value="ATP-dep_AA_Ligase"/>
</dbReference>
<evidence type="ECO:0000313" key="6">
    <source>
        <dbReference type="EMBL" id="NML18023.1"/>
    </source>
</evidence>
<dbReference type="RefSeq" id="WP_169162926.1">
    <property type="nucleotide sequence ID" value="NZ_JABBFW010000026.1"/>
</dbReference>
<evidence type="ECO:0000256" key="1">
    <source>
        <dbReference type="ARBA" id="ARBA00022598"/>
    </source>
</evidence>
<dbReference type="GO" id="GO:0046872">
    <property type="term" value="F:metal ion binding"/>
    <property type="evidence" value="ECO:0007669"/>
    <property type="project" value="InterPro"/>
</dbReference>
<reference evidence="6 7" key="1">
    <citation type="submission" date="2020-04" db="EMBL/GenBank/DDBJ databases">
        <title>Azohydromonas sp. isolated from soil.</title>
        <authorList>
            <person name="Dahal R.H."/>
        </authorList>
    </citation>
    <scope>NUCLEOTIDE SEQUENCE [LARGE SCALE GENOMIC DNA]</scope>
    <source>
        <strain evidence="6 7">G-1-1-14</strain>
    </source>
</reference>
<accession>A0A848FIE5</accession>
<sequence>MKTVVFIETNFSGLDAIQYCKHQGYRAVLVTDNFERFKKWFPASAMHKLDLADQVITVADSNDFDQVLAALRAQLSRIDALLTFAEIRTLVAARLCRALGLRGSNPEAIAIAQDKARFRQVLMTRGADDVRCRRIEHIDELPALAGALDFPCFLKPVQGHSSIGAVACPEAAAIPGIVESLRGISEDWISPAFVVEDCLRGELVSVEMLTTGPGRHQVVGVSDRDVVKDSIEIGASFPLQGAQREAIERKAMAALDAIGYDFGASHVEVMLTDSGPHLVEVNTRVGGSGHSVMLDLATARSIVGDWVELCLGQLELPRRLYQHHRGAAWKCFVTADQGVIRRLPSAQDIQRLHGVQHVWLHREQGDTVGGLDSNYSWIVQVMCTGNDQPDAKRNAARAIEFVAGHTVIG</sequence>
<dbReference type="SUPFAM" id="SSF56059">
    <property type="entry name" value="Glutathione synthetase ATP-binding domain-like"/>
    <property type="match status" value="1"/>
</dbReference>
<dbReference type="AlphaFoldDB" id="A0A848FIE5"/>
<dbReference type="GO" id="GO:0016874">
    <property type="term" value="F:ligase activity"/>
    <property type="evidence" value="ECO:0007669"/>
    <property type="project" value="UniProtKB-KW"/>
</dbReference>
<dbReference type="EMBL" id="JABBFW010000026">
    <property type="protein sequence ID" value="NML18023.1"/>
    <property type="molecule type" value="Genomic_DNA"/>
</dbReference>
<keyword evidence="2 4" id="KW-0547">Nucleotide-binding</keyword>
<evidence type="ECO:0000256" key="3">
    <source>
        <dbReference type="ARBA" id="ARBA00022840"/>
    </source>
</evidence>
<dbReference type="PROSITE" id="PS50975">
    <property type="entry name" value="ATP_GRASP"/>
    <property type="match status" value="1"/>
</dbReference>
<dbReference type="GO" id="GO:0005524">
    <property type="term" value="F:ATP binding"/>
    <property type="evidence" value="ECO:0007669"/>
    <property type="project" value="UniProtKB-UniRule"/>
</dbReference>
<evidence type="ECO:0000313" key="7">
    <source>
        <dbReference type="Proteomes" id="UP000574067"/>
    </source>
</evidence>
<evidence type="ECO:0000256" key="2">
    <source>
        <dbReference type="ARBA" id="ARBA00022741"/>
    </source>
</evidence>
<evidence type="ECO:0000259" key="5">
    <source>
        <dbReference type="PROSITE" id="PS50975"/>
    </source>
</evidence>
<gene>
    <name evidence="6" type="ORF">HHL10_23925</name>
</gene>
<proteinExistence type="predicted"/>
<keyword evidence="7" id="KW-1185">Reference proteome</keyword>
<name>A0A848FIE5_9BURK</name>
<comment type="caution">
    <text evidence="6">The sequence shown here is derived from an EMBL/GenBank/DDBJ whole genome shotgun (WGS) entry which is preliminary data.</text>
</comment>